<dbReference type="Gene3D" id="3.30.1330.40">
    <property type="entry name" value="RutC-like"/>
    <property type="match status" value="1"/>
</dbReference>
<protein>
    <submittedName>
        <fullName evidence="1">RidA family protein</fullName>
    </submittedName>
</protein>
<dbReference type="PANTHER" id="PTHR43857:SF1">
    <property type="entry name" value="YJGH FAMILY PROTEIN"/>
    <property type="match status" value="1"/>
</dbReference>
<dbReference type="InterPro" id="IPR035959">
    <property type="entry name" value="RutC-like_sf"/>
</dbReference>
<proteinExistence type="predicted"/>
<evidence type="ECO:0000313" key="2">
    <source>
        <dbReference type="Proteomes" id="UP001595973"/>
    </source>
</evidence>
<comment type="caution">
    <text evidence="1">The sequence shown here is derived from an EMBL/GenBank/DDBJ whole genome shotgun (WGS) entry which is preliminary data.</text>
</comment>
<dbReference type="EMBL" id="JBHSGI010000002">
    <property type="protein sequence ID" value="MFC4668063.1"/>
    <property type="molecule type" value="Genomic_DNA"/>
</dbReference>
<dbReference type="CDD" id="cd02198">
    <property type="entry name" value="YjgH_like"/>
    <property type="match status" value="1"/>
</dbReference>
<dbReference type="RefSeq" id="WP_380716302.1">
    <property type="nucleotide sequence ID" value="NZ_JBHSGI010000002.1"/>
</dbReference>
<name>A0ABV9KDU4_9RHOB</name>
<evidence type="ECO:0000313" key="1">
    <source>
        <dbReference type="EMBL" id="MFC4668063.1"/>
    </source>
</evidence>
<dbReference type="InterPro" id="IPR038743">
    <property type="entry name" value="YjgH-like"/>
</dbReference>
<dbReference type="SUPFAM" id="SSF55298">
    <property type="entry name" value="YjgF-like"/>
    <property type="match status" value="1"/>
</dbReference>
<sequence>MSFKALTPPGFEAVSRDWKFSMGLVSGDHIFLTGITGQRLNGEIPEDAETQFNVAFDNIATILEEGGMTLADMVDVTTFHVGLRDHLDTFRKVWGERVADPYPAWTAIEVVGFIIPGNYIEVKVVARLPKV</sequence>
<dbReference type="InterPro" id="IPR006175">
    <property type="entry name" value="YjgF/YER057c/UK114"/>
</dbReference>
<gene>
    <name evidence="1" type="ORF">ACFO5X_05810</name>
</gene>
<dbReference type="Proteomes" id="UP001595973">
    <property type="component" value="Unassembled WGS sequence"/>
</dbReference>
<dbReference type="PANTHER" id="PTHR43857">
    <property type="entry name" value="BLR7761 PROTEIN"/>
    <property type="match status" value="1"/>
</dbReference>
<organism evidence="1 2">
    <name type="scientific">Seohaeicola nanhaiensis</name>
    <dbReference type="NCBI Taxonomy" id="1387282"/>
    <lineage>
        <taxon>Bacteria</taxon>
        <taxon>Pseudomonadati</taxon>
        <taxon>Pseudomonadota</taxon>
        <taxon>Alphaproteobacteria</taxon>
        <taxon>Rhodobacterales</taxon>
        <taxon>Roseobacteraceae</taxon>
        <taxon>Seohaeicola</taxon>
    </lineage>
</organism>
<keyword evidence="2" id="KW-1185">Reference proteome</keyword>
<accession>A0ABV9KDU4</accession>
<dbReference type="Pfam" id="PF01042">
    <property type="entry name" value="Ribonuc_L-PSP"/>
    <property type="match status" value="1"/>
</dbReference>
<reference evidence="2" key="1">
    <citation type="journal article" date="2019" name="Int. J. Syst. Evol. Microbiol.">
        <title>The Global Catalogue of Microorganisms (GCM) 10K type strain sequencing project: providing services to taxonomists for standard genome sequencing and annotation.</title>
        <authorList>
            <consortium name="The Broad Institute Genomics Platform"/>
            <consortium name="The Broad Institute Genome Sequencing Center for Infectious Disease"/>
            <person name="Wu L."/>
            <person name="Ma J."/>
        </authorList>
    </citation>
    <scope>NUCLEOTIDE SEQUENCE [LARGE SCALE GENOMIC DNA]</scope>
    <source>
        <strain evidence="2">CGMCC 4.7283</strain>
    </source>
</reference>